<feature type="coiled-coil region" evidence="6">
    <location>
        <begin position="513"/>
        <end position="540"/>
    </location>
</feature>
<dbReference type="InterPro" id="IPR045132">
    <property type="entry name" value="UBE4"/>
</dbReference>
<dbReference type="GO" id="GO:0034450">
    <property type="term" value="F:ubiquitin-ubiquitin ligase activity"/>
    <property type="evidence" value="ECO:0007669"/>
    <property type="project" value="InterPro"/>
</dbReference>
<comment type="pathway">
    <text evidence="2">Protein modification; protein ubiquitination.</text>
</comment>
<dbReference type="GO" id="GO:0005634">
    <property type="term" value="C:nucleus"/>
    <property type="evidence" value="ECO:0007669"/>
    <property type="project" value="UniProtKB-SubCell"/>
</dbReference>
<evidence type="ECO:0000256" key="5">
    <source>
        <dbReference type="ARBA" id="ARBA00023242"/>
    </source>
</evidence>
<reference evidence="8 9" key="1">
    <citation type="journal article" date="2020" name="Nat. Food">
        <title>A phased Vanilla planifolia genome enables genetic improvement of flavour and production.</title>
        <authorList>
            <person name="Hasing T."/>
            <person name="Tang H."/>
            <person name="Brym M."/>
            <person name="Khazi F."/>
            <person name="Huang T."/>
            <person name="Chambers A.H."/>
        </authorList>
    </citation>
    <scope>NUCLEOTIDE SEQUENCE [LARGE SCALE GENOMIC DNA]</scope>
    <source>
        <tissue evidence="8">Leaf</tissue>
    </source>
</reference>
<keyword evidence="3" id="KW-0808">Transferase</keyword>
<proteinExistence type="predicted"/>
<dbReference type="InterPro" id="IPR019474">
    <property type="entry name" value="Ub_conjug_fac_E4_core"/>
</dbReference>
<evidence type="ECO:0000256" key="3">
    <source>
        <dbReference type="ARBA" id="ARBA00022679"/>
    </source>
</evidence>
<keyword evidence="5" id="KW-0539">Nucleus</keyword>
<dbReference type="PANTHER" id="PTHR13931">
    <property type="entry name" value="UBIQUITINATION FACTOR E4"/>
    <property type="match status" value="1"/>
</dbReference>
<dbReference type="PANTHER" id="PTHR13931:SF2">
    <property type="entry name" value="UBIQUITIN CONJUGATION FACTOR E4 B"/>
    <property type="match status" value="1"/>
</dbReference>
<comment type="caution">
    <text evidence="8">The sequence shown here is derived from an EMBL/GenBank/DDBJ whole genome shotgun (WGS) entry which is preliminary data.</text>
</comment>
<evidence type="ECO:0000259" key="7">
    <source>
        <dbReference type="Pfam" id="PF10408"/>
    </source>
</evidence>
<evidence type="ECO:0000256" key="4">
    <source>
        <dbReference type="ARBA" id="ARBA00022786"/>
    </source>
</evidence>
<evidence type="ECO:0000313" key="9">
    <source>
        <dbReference type="Proteomes" id="UP000639772"/>
    </source>
</evidence>
<dbReference type="Proteomes" id="UP000639772">
    <property type="component" value="Chromosome 12"/>
</dbReference>
<accession>A0A835PTT8</accession>
<comment type="subcellular location">
    <subcellularLocation>
        <location evidence="1">Nucleus</location>
    </subcellularLocation>
</comment>
<dbReference type="GO" id="GO:0036503">
    <property type="term" value="P:ERAD pathway"/>
    <property type="evidence" value="ECO:0007669"/>
    <property type="project" value="InterPro"/>
</dbReference>
<evidence type="ECO:0000256" key="6">
    <source>
        <dbReference type="SAM" id="Coils"/>
    </source>
</evidence>
<dbReference type="GO" id="GO:0000209">
    <property type="term" value="P:protein polyubiquitination"/>
    <property type="evidence" value="ECO:0007669"/>
    <property type="project" value="TreeGrafter"/>
</dbReference>
<dbReference type="GO" id="GO:0000151">
    <property type="term" value="C:ubiquitin ligase complex"/>
    <property type="evidence" value="ECO:0007669"/>
    <property type="project" value="InterPro"/>
</dbReference>
<dbReference type="AlphaFoldDB" id="A0A835PTT8"/>
<evidence type="ECO:0000313" key="8">
    <source>
        <dbReference type="EMBL" id="KAG0460236.1"/>
    </source>
</evidence>
<dbReference type="Pfam" id="PF10408">
    <property type="entry name" value="Ufd2P_core"/>
    <property type="match status" value="1"/>
</dbReference>
<evidence type="ECO:0000256" key="1">
    <source>
        <dbReference type="ARBA" id="ARBA00004123"/>
    </source>
</evidence>
<name>A0A835PTT8_VANPL</name>
<dbReference type="GO" id="GO:0006511">
    <property type="term" value="P:ubiquitin-dependent protein catabolic process"/>
    <property type="evidence" value="ECO:0007669"/>
    <property type="project" value="InterPro"/>
</dbReference>
<organism evidence="8 9">
    <name type="scientific">Vanilla planifolia</name>
    <name type="common">Vanilla</name>
    <dbReference type="NCBI Taxonomy" id="51239"/>
    <lineage>
        <taxon>Eukaryota</taxon>
        <taxon>Viridiplantae</taxon>
        <taxon>Streptophyta</taxon>
        <taxon>Embryophyta</taxon>
        <taxon>Tracheophyta</taxon>
        <taxon>Spermatophyta</taxon>
        <taxon>Magnoliopsida</taxon>
        <taxon>Liliopsida</taxon>
        <taxon>Asparagales</taxon>
        <taxon>Orchidaceae</taxon>
        <taxon>Vanilloideae</taxon>
        <taxon>Vanilleae</taxon>
        <taxon>Vanilla</taxon>
    </lineage>
</organism>
<sequence length="698" mass="78964">MAAMKPQRSPAEIEDIILRKIFLVALAAPTQKDTKVAYLEMTAAEILSDGMLLLLSRDSMERVLIDRLSGDFPTAEPPFPYLVGCFRRAVEENRKIASMKDPTLRSEIESAIRQAKKLVVSYCRIHLGNPDMFSAGKSAVPEFLDMIFSDVASTMDGSNSLGSGVSSPPGFVDEFFREGDLESLEPVMNEVYEKLRASVERVSALGNFQQPMRALQLLVSYPNCAKALVSHSNWIPKETFFFMGDGRVIELRSILGAFFHVSALPDYKDFRSIPDVGQQCFSESSTRRPADLLSSFTTIRTVMNILYDNLAEVIFMLLKNVDTRVKVLDYIAAVIMKNSARSRIQVDPLSCASTGMFVNLSAVMLRLCEPFLDATASKRDKIDANYLFLSDRLDFRQLTAIHASSEDMSAWVENLKKLDQQKDLNLKWAMQTNDATTSGNHNENCASSRKKEMKSITGKDKYPFICECFFMTARVLNLGLMKALSDFKNIIQELARFEEDLSTFNAMRSQGATPQLENDIRRLEKAVEMLSQEKFCYEAQILRDGELLQRALSYYRLVIIWLVSLVGGFNMPLPLECPMEFACLPEHFIEDAMDMLICTSRIPRALDGFLLDDFLNFIIMFMASPSYLKNPYLRAKMVEVLNCWLPQRSGTSATASLFDGNQLSLDYLVRNLLKLYVDIEFTGSQHTQVRLSLIWSMF</sequence>
<dbReference type="GO" id="GO:0005737">
    <property type="term" value="C:cytoplasm"/>
    <property type="evidence" value="ECO:0007669"/>
    <property type="project" value="TreeGrafter"/>
</dbReference>
<gene>
    <name evidence="8" type="ORF">HPP92_023364</name>
</gene>
<keyword evidence="4" id="KW-0833">Ubl conjugation pathway</keyword>
<dbReference type="OrthoDB" id="20295at2759"/>
<dbReference type="EMBL" id="JADCNM010000012">
    <property type="protein sequence ID" value="KAG0460236.1"/>
    <property type="molecule type" value="Genomic_DNA"/>
</dbReference>
<dbReference type="UniPathway" id="UPA00143"/>
<evidence type="ECO:0000256" key="2">
    <source>
        <dbReference type="ARBA" id="ARBA00004906"/>
    </source>
</evidence>
<feature type="domain" description="Ubiquitin conjugation factor E4 core" evidence="7">
    <location>
        <begin position="255"/>
        <end position="686"/>
    </location>
</feature>
<keyword evidence="6" id="KW-0175">Coiled coil</keyword>
<protein>
    <recommendedName>
        <fullName evidence="7">Ubiquitin conjugation factor E4 core domain-containing protein</fullName>
    </recommendedName>
</protein>